<feature type="compositionally biased region" description="Basic residues" evidence="3">
    <location>
        <begin position="303"/>
        <end position="316"/>
    </location>
</feature>
<dbReference type="InterPro" id="IPR001370">
    <property type="entry name" value="BIR_rpt"/>
</dbReference>
<evidence type="ECO:0000256" key="2">
    <source>
        <dbReference type="ARBA" id="ARBA00022833"/>
    </source>
</evidence>
<dbReference type="PANTHER" id="PTHR46771">
    <property type="entry name" value="DETERIN"/>
    <property type="match status" value="1"/>
</dbReference>
<name>A0A165GKF0_9APHY</name>
<dbReference type="Proteomes" id="UP000076871">
    <property type="component" value="Unassembled WGS sequence"/>
</dbReference>
<keyword evidence="1" id="KW-0479">Metal-binding</keyword>
<feature type="compositionally biased region" description="Basic residues" evidence="3">
    <location>
        <begin position="466"/>
        <end position="478"/>
    </location>
</feature>
<feature type="compositionally biased region" description="Basic and acidic residues" evidence="3">
    <location>
        <begin position="543"/>
        <end position="557"/>
    </location>
</feature>
<dbReference type="SUPFAM" id="SSF57924">
    <property type="entry name" value="Inhibitor of apoptosis (IAP) repeat"/>
    <property type="match status" value="2"/>
</dbReference>
<sequence>MAQMQCLTDRIDSFNPGGDAHTKKRSKQSSKSFKWPHQESYTVTPQTLAEAGFFFNPTRANPDNVKCFMCKKELDGWSEDDDPFEIHWQKCRNSCPWAAARCGLFHDMCEDGSYNFTELERIPTSSTMEQARLGTFTFKNQWPHDSVERHGANSEMMAKAGFIYTPHKKDDDTATCMYCSLALSSWGDDDDPLEEHVKREDRAQHNRCAFLQAWFAKEGKTFSVSKPASRALRVDSDDELAVSSTSARQSSTRMTRSRASSATVKTPGSRRAARGTSASGRATAVESDTEDTDAGGASDAGKRVSRTKRTAAKKRIQVIEEEDEEEVDVSAQKQTQTQTARVEDKEVVEEVAPLPKERRKRGRPPKAKKPAPVKKEVAREDSDTDNISIKTQARAIDDDDNENRASSHSKSKPASRPLKDLPNKYDNASLDERLPEKAAAYSVKASKPAENSQSEDAEFVAAPKPRPTKVSRAKSKRGVKADSENEDEYTSAVTKTRMSERRADASETTTKRPPAASAASPAPPIALIPFRAPSESSSQRPSGDTRRAVEHEAHTKVDIALPTMPSSERRGTEVLQRVVPRPSRVTSSQHPLETRDVDEDIIMVDAVPEPVRGGQKANNTSSETSSTIPAGSRRRKPAPSRSSSMTRSTGRRAREKMRIVEVLSDAEDVDFVATTSQASTAPSSQVGKAPASQPTVARTPPQHEWPAADGHVTPHPVTLQVEPTKMEVHVVIPARHRSSSSSTSAPAKKVKKSLSKEHVEPEKMHLEVVVPARAENNAFGSSGTDRKASASSPTDDPPVALQKIKMEVMVPSHDRKGGAGYFQATSGSSEPSFADHEVDNPHSPPVVLAKEEVPPAFVPSPPRTPVAASRHLSPPDTRLLTIEPAFAPTSLMAEQPDAPFVPVMAMFPIEKITSLTEEESAMTVEQFIRREMERQYRWLKEDTERQLARIREKAAETRRAIEAL</sequence>
<feature type="region of interest" description="Disordered" evidence="3">
    <location>
        <begin position="777"/>
        <end position="798"/>
    </location>
</feature>
<keyword evidence="5" id="KW-1185">Reference proteome</keyword>
<evidence type="ECO:0000256" key="1">
    <source>
        <dbReference type="ARBA" id="ARBA00022723"/>
    </source>
</evidence>
<feature type="compositionally biased region" description="Basic residues" evidence="3">
    <location>
        <begin position="357"/>
        <end position="372"/>
    </location>
</feature>
<keyword evidence="2" id="KW-0862">Zinc</keyword>
<feature type="region of interest" description="Disordered" evidence="3">
    <location>
        <begin position="11"/>
        <end position="38"/>
    </location>
</feature>
<feature type="compositionally biased region" description="Basic and acidic residues" evidence="3">
    <location>
        <begin position="754"/>
        <end position="765"/>
    </location>
</feature>
<feature type="region of interest" description="Disordered" evidence="3">
    <location>
        <begin position="816"/>
        <end position="841"/>
    </location>
</feature>
<dbReference type="GeneID" id="63822545"/>
<evidence type="ECO:0000313" key="5">
    <source>
        <dbReference type="Proteomes" id="UP000076871"/>
    </source>
</evidence>
<organism evidence="4 5">
    <name type="scientific">Laetiporus sulphureus 93-53</name>
    <dbReference type="NCBI Taxonomy" id="1314785"/>
    <lineage>
        <taxon>Eukaryota</taxon>
        <taxon>Fungi</taxon>
        <taxon>Dikarya</taxon>
        <taxon>Basidiomycota</taxon>
        <taxon>Agaricomycotina</taxon>
        <taxon>Agaricomycetes</taxon>
        <taxon>Polyporales</taxon>
        <taxon>Laetiporus</taxon>
    </lineage>
</organism>
<evidence type="ECO:0000313" key="4">
    <source>
        <dbReference type="EMBL" id="KZT10475.1"/>
    </source>
</evidence>
<dbReference type="Pfam" id="PF00653">
    <property type="entry name" value="BIR"/>
    <property type="match status" value="2"/>
</dbReference>
<feature type="compositionally biased region" description="Polar residues" evidence="3">
    <location>
        <begin position="616"/>
        <end position="629"/>
    </location>
</feature>
<dbReference type="OrthoDB" id="2196114at2759"/>
<feature type="compositionally biased region" description="Low complexity" evidence="3">
    <location>
        <begin position="274"/>
        <end position="284"/>
    </location>
</feature>
<feature type="compositionally biased region" description="Low complexity" evidence="3">
    <location>
        <begin position="673"/>
        <end position="685"/>
    </location>
</feature>
<gene>
    <name evidence="4" type="ORF">LAESUDRAFT_673243</name>
</gene>
<dbReference type="EMBL" id="KV427609">
    <property type="protein sequence ID" value="KZT10475.1"/>
    <property type="molecule type" value="Genomic_DNA"/>
</dbReference>
<dbReference type="InParanoid" id="A0A165GKF0"/>
<dbReference type="STRING" id="1314785.A0A165GKF0"/>
<dbReference type="AlphaFoldDB" id="A0A165GKF0"/>
<accession>A0A165GKF0</accession>
<feature type="region of interest" description="Disordered" evidence="3">
    <location>
        <begin position="734"/>
        <end position="765"/>
    </location>
</feature>
<feature type="compositionally biased region" description="Polar residues" evidence="3">
    <location>
        <begin position="331"/>
        <end position="340"/>
    </location>
</feature>
<dbReference type="Gene3D" id="1.10.1170.10">
    <property type="entry name" value="Inhibitor Of Apoptosis Protein (2mihbC-IAP-1), Chain A"/>
    <property type="match status" value="2"/>
</dbReference>
<feature type="compositionally biased region" description="Low complexity" evidence="3">
    <location>
        <begin position="639"/>
        <end position="648"/>
    </location>
</feature>
<feature type="region of interest" description="Disordered" evidence="3">
    <location>
        <begin position="226"/>
        <end position="715"/>
    </location>
</feature>
<dbReference type="PANTHER" id="PTHR46771:SF5">
    <property type="entry name" value="DETERIN"/>
    <property type="match status" value="1"/>
</dbReference>
<dbReference type="SMART" id="SM00238">
    <property type="entry name" value="BIR"/>
    <property type="match status" value="2"/>
</dbReference>
<dbReference type="PROSITE" id="PS50143">
    <property type="entry name" value="BIR_REPEAT_2"/>
    <property type="match status" value="2"/>
</dbReference>
<feature type="compositionally biased region" description="Polar residues" evidence="3">
    <location>
        <begin position="778"/>
        <end position="794"/>
    </location>
</feature>
<feature type="compositionally biased region" description="Acidic residues" evidence="3">
    <location>
        <begin position="319"/>
        <end position="328"/>
    </location>
</feature>
<dbReference type="CDD" id="cd00022">
    <property type="entry name" value="BIR"/>
    <property type="match status" value="2"/>
</dbReference>
<protein>
    <recommendedName>
        <fullName evidence="6">BIR-domain-containing protein</fullName>
    </recommendedName>
</protein>
<dbReference type="RefSeq" id="XP_040768215.1">
    <property type="nucleotide sequence ID" value="XM_040905515.1"/>
</dbReference>
<evidence type="ECO:0000256" key="3">
    <source>
        <dbReference type="SAM" id="MobiDB-lite"/>
    </source>
</evidence>
<reference evidence="4 5" key="1">
    <citation type="journal article" date="2016" name="Mol. Biol. Evol.">
        <title>Comparative Genomics of Early-Diverging Mushroom-Forming Fungi Provides Insights into the Origins of Lignocellulose Decay Capabilities.</title>
        <authorList>
            <person name="Nagy L.G."/>
            <person name="Riley R."/>
            <person name="Tritt A."/>
            <person name="Adam C."/>
            <person name="Daum C."/>
            <person name="Floudas D."/>
            <person name="Sun H."/>
            <person name="Yadav J.S."/>
            <person name="Pangilinan J."/>
            <person name="Larsson K.H."/>
            <person name="Matsuura K."/>
            <person name="Barry K."/>
            <person name="Labutti K."/>
            <person name="Kuo R."/>
            <person name="Ohm R.A."/>
            <person name="Bhattacharya S.S."/>
            <person name="Shirouzu T."/>
            <person name="Yoshinaga Y."/>
            <person name="Martin F.M."/>
            <person name="Grigoriev I.V."/>
            <person name="Hibbett D.S."/>
        </authorList>
    </citation>
    <scope>NUCLEOTIDE SEQUENCE [LARGE SCALE GENOMIC DNA]</scope>
    <source>
        <strain evidence="4 5">93-53</strain>
    </source>
</reference>
<evidence type="ECO:0008006" key="6">
    <source>
        <dbReference type="Google" id="ProtNLM"/>
    </source>
</evidence>
<dbReference type="InterPro" id="IPR051190">
    <property type="entry name" value="Baculoviral_IAP"/>
</dbReference>
<feature type="compositionally biased region" description="Low complexity" evidence="3">
    <location>
        <begin position="241"/>
        <end position="263"/>
    </location>
</feature>
<dbReference type="GO" id="GO:0046872">
    <property type="term" value="F:metal ion binding"/>
    <property type="evidence" value="ECO:0007669"/>
    <property type="project" value="UniProtKB-KW"/>
</dbReference>
<proteinExistence type="predicted"/>